<evidence type="ECO:0000256" key="6">
    <source>
        <dbReference type="ARBA" id="ARBA00022475"/>
    </source>
</evidence>
<dbReference type="GO" id="GO:0015444">
    <property type="term" value="F:P-type magnesium transporter activity"/>
    <property type="evidence" value="ECO:0007669"/>
    <property type="project" value="UniProtKB-EC"/>
</dbReference>
<name>A0A6L9LCX6_9BACT</name>
<evidence type="ECO:0000256" key="11">
    <source>
        <dbReference type="ARBA" id="ARBA00022840"/>
    </source>
</evidence>
<dbReference type="PROSITE" id="PS00154">
    <property type="entry name" value="ATPASE_E1_E2"/>
    <property type="match status" value="1"/>
</dbReference>
<comment type="similarity">
    <text evidence="3">Belongs to the cation transport ATPase (P-type) (TC 3.A.3) family. Type IIIB subfamily.</text>
</comment>
<evidence type="ECO:0000256" key="16">
    <source>
        <dbReference type="ARBA" id="ARBA00029806"/>
    </source>
</evidence>
<keyword evidence="10" id="KW-0547">Nucleotide-binding</keyword>
<proteinExistence type="inferred from homology"/>
<dbReference type="InterPro" id="IPR001757">
    <property type="entry name" value="P_typ_ATPase"/>
</dbReference>
<gene>
    <name evidence="20" type="primary">mgtA</name>
    <name evidence="20" type="ORF">GK108_20275</name>
</gene>
<dbReference type="InterPro" id="IPR059000">
    <property type="entry name" value="ATPase_P-type_domA"/>
</dbReference>
<keyword evidence="9 18" id="KW-0812">Transmembrane</keyword>
<dbReference type="AlphaFoldDB" id="A0A6L9LCX6"/>
<dbReference type="NCBIfam" id="TIGR01494">
    <property type="entry name" value="ATPase_P-type"/>
    <property type="match status" value="2"/>
</dbReference>
<evidence type="ECO:0000256" key="1">
    <source>
        <dbReference type="ARBA" id="ARBA00003954"/>
    </source>
</evidence>
<feature type="transmembrane region" description="Helical" evidence="18">
    <location>
        <begin position="290"/>
        <end position="318"/>
    </location>
</feature>
<feature type="domain" description="Cation-transporting P-type ATPase N-terminal" evidence="19">
    <location>
        <begin position="28"/>
        <end position="101"/>
    </location>
</feature>
<dbReference type="SMART" id="SM00831">
    <property type="entry name" value="Cation_ATPase_N"/>
    <property type="match status" value="1"/>
</dbReference>
<dbReference type="PANTHER" id="PTHR42861">
    <property type="entry name" value="CALCIUM-TRANSPORTING ATPASE"/>
    <property type="match status" value="1"/>
</dbReference>
<evidence type="ECO:0000256" key="4">
    <source>
        <dbReference type="ARBA" id="ARBA00012786"/>
    </source>
</evidence>
<dbReference type="GO" id="GO:0016887">
    <property type="term" value="F:ATP hydrolysis activity"/>
    <property type="evidence" value="ECO:0007669"/>
    <property type="project" value="InterPro"/>
</dbReference>
<evidence type="ECO:0000256" key="17">
    <source>
        <dbReference type="ARBA" id="ARBA00047295"/>
    </source>
</evidence>
<evidence type="ECO:0000256" key="15">
    <source>
        <dbReference type="ARBA" id="ARBA00023136"/>
    </source>
</evidence>
<evidence type="ECO:0000313" key="20">
    <source>
        <dbReference type="EMBL" id="NDU97232.1"/>
    </source>
</evidence>
<dbReference type="Pfam" id="PF00689">
    <property type="entry name" value="Cation_ATPase_C"/>
    <property type="match status" value="1"/>
</dbReference>
<evidence type="ECO:0000256" key="9">
    <source>
        <dbReference type="ARBA" id="ARBA00022692"/>
    </source>
</evidence>
<dbReference type="Gene3D" id="3.40.1110.10">
    <property type="entry name" value="Calcium-transporting ATPase, cytoplasmic domain N"/>
    <property type="match status" value="1"/>
</dbReference>
<dbReference type="EMBL" id="JAAFZH010000010">
    <property type="protein sequence ID" value="NDU97232.1"/>
    <property type="molecule type" value="Genomic_DNA"/>
</dbReference>
<dbReference type="FunFam" id="3.40.50.1000:FF:000001">
    <property type="entry name" value="Phospholipid-transporting ATPase IC"/>
    <property type="match status" value="1"/>
</dbReference>
<keyword evidence="15 18" id="KW-0472">Membrane</keyword>
<evidence type="ECO:0000313" key="21">
    <source>
        <dbReference type="Proteomes" id="UP000474175"/>
    </source>
</evidence>
<evidence type="ECO:0000256" key="13">
    <source>
        <dbReference type="ARBA" id="ARBA00022967"/>
    </source>
</evidence>
<dbReference type="InterPro" id="IPR008250">
    <property type="entry name" value="ATPase_P-typ_transduc_dom_A_sf"/>
</dbReference>
<keyword evidence="11" id="KW-0067">ATP-binding</keyword>
<dbReference type="SUPFAM" id="SSF81665">
    <property type="entry name" value="Calcium ATPase, transmembrane domain M"/>
    <property type="match status" value="1"/>
</dbReference>
<dbReference type="Gene3D" id="1.20.1110.10">
    <property type="entry name" value="Calcium-transporting ATPase, transmembrane domain"/>
    <property type="match status" value="1"/>
</dbReference>
<organism evidence="20 21">
    <name type="scientific">Spirosoma terrae</name>
    <dbReference type="NCBI Taxonomy" id="1968276"/>
    <lineage>
        <taxon>Bacteria</taxon>
        <taxon>Pseudomonadati</taxon>
        <taxon>Bacteroidota</taxon>
        <taxon>Cytophagia</taxon>
        <taxon>Cytophagales</taxon>
        <taxon>Cytophagaceae</taxon>
        <taxon>Spirosoma</taxon>
    </lineage>
</organism>
<dbReference type="Gene3D" id="3.40.50.1000">
    <property type="entry name" value="HAD superfamily/HAD-like"/>
    <property type="match status" value="1"/>
</dbReference>
<dbReference type="PRINTS" id="PR01836">
    <property type="entry name" value="MGATPASE"/>
</dbReference>
<dbReference type="InterPro" id="IPR018303">
    <property type="entry name" value="ATPase_P-typ_P_site"/>
</dbReference>
<feature type="transmembrane region" description="Helical" evidence="18">
    <location>
        <begin position="832"/>
        <end position="852"/>
    </location>
</feature>
<dbReference type="GO" id="GO:0005886">
    <property type="term" value="C:plasma membrane"/>
    <property type="evidence" value="ECO:0007669"/>
    <property type="project" value="UniProtKB-SubCell"/>
</dbReference>
<comment type="function">
    <text evidence="1">Mediates magnesium influx to the cytosol.</text>
</comment>
<comment type="catalytic activity">
    <reaction evidence="17">
        <text>Mg(2+)(out) + ATP + H2O = Mg(2+)(in) + ADP + phosphate + H(+)</text>
        <dbReference type="Rhea" id="RHEA:10260"/>
        <dbReference type="ChEBI" id="CHEBI:15377"/>
        <dbReference type="ChEBI" id="CHEBI:15378"/>
        <dbReference type="ChEBI" id="CHEBI:18420"/>
        <dbReference type="ChEBI" id="CHEBI:30616"/>
        <dbReference type="ChEBI" id="CHEBI:43474"/>
        <dbReference type="ChEBI" id="CHEBI:456216"/>
        <dbReference type="EC" id="7.2.2.14"/>
    </reaction>
</comment>
<dbReference type="Proteomes" id="UP000474175">
    <property type="component" value="Unassembled WGS sequence"/>
</dbReference>
<keyword evidence="14 18" id="KW-1133">Transmembrane helix</keyword>
<keyword evidence="21" id="KW-1185">Reference proteome</keyword>
<feature type="transmembrane region" description="Helical" evidence="18">
    <location>
        <begin position="738"/>
        <end position="760"/>
    </location>
</feature>
<dbReference type="EC" id="7.2.2.14" evidence="4"/>
<evidence type="ECO:0000256" key="8">
    <source>
        <dbReference type="ARBA" id="ARBA00022553"/>
    </source>
</evidence>
<dbReference type="SFLD" id="SFLDF00027">
    <property type="entry name" value="p-type_atpase"/>
    <property type="match status" value="1"/>
</dbReference>
<dbReference type="InterPro" id="IPR006415">
    <property type="entry name" value="P-type_ATPase_IIIB"/>
</dbReference>
<dbReference type="Pfam" id="PF00122">
    <property type="entry name" value="E1-E2_ATPase"/>
    <property type="match status" value="1"/>
</dbReference>
<comment type="subcellular location">
    <subcellularLocation>
        <location evidence="2">Cell inner membrane</location>
        <topology evidence="2">Multi-pass membrane protein</topology>
    </subcellularLocation>
</comment>
<keyword evidence="12" id="KW-0460">Magnesium</keyword>
<feature type="transmembrane region" description="Helical" evidence="18">
    <location>
        <begin position="801"/>
        <end position="820"/>
    </location>
</feature>
<protein>
    <recommendedName>
        <fullName evidence="5">Magnesium-transporting ATPase, P-type 1</fullName>
        <ecNumber evidence="4">7.2.2.14</ecNumber>
    </recommendedName>
    <alternativeName>
        <fullName evidence="16">Mg(2+) transport ATPase, P-type 1</fullName>
    </alternativeName>
</protein>
<evidence type="ECO:0000256" key="10">
    <source>
        <dbReference type="ARBA" id="ARBA00022741"/>
    </source>
</evidence>
<evidence type="ECO:0000256" key="12">
    <source>
        <dbReference type="ARBA" id="ARBA00022842"/>
    </source>
</evidence>
<evidence type="ECO:0000256" key="5">
    <source>
        <dbReference type="ARBA" id="ARBA00013555"/>
    </source>
</evidence>
<accession>A0A6L9LCX6</accession>
<feature type="transmembrane region" description="Helical" evidence="18">
    <location>
        <begin position="105"/>
        <end position="121"/>
    </location>
</feature>
<evidence type="ECO:0000256" key="3">
    <source>
        <dbReference type="ARBA" id="ARBA00008746"/>
    </source>
</evidence>
<reference evidence="20 21" key="1">
    <citation type="submission" date="2020-02" db="EMBL/GenBank/DDBJ databases">
        <title>Draft genome sequence of two Spirosoma agri KCTC 52727 and Spirosoma terrae KCTC 52035.</title>
        <authorList>
            <person name="Rojas J."/>
            <person name="Ambika Manirajan B."/>
            <person name="Suarez C."/>
            <person name="Ratering S."/>
            <person name="Schnell S."/>
        </authorList>
    </citation>
    <scope>NUCLEOTIDE SEQUENCE [LARGE SCALE GENOMIC DNA]</scope>
    <source>
        <strain evidence="20 21">KCTC 52035</strain>
    </source>
</reference>
<dbReference type="Pfam" id="PF13246">
    <property type="entry name" value="Cation_ATPase"/>
    <property type="match status" value="1"/>
</dbReference>
<dbReference type="SUPFAM" id="SSF81653">
    <property type="entry name" value="Calcium ATPase, transduction domain A"/>
    <property type="match status" value="1"/>
</dbReference>
<dbReference type="InterPro" id="IPR044492">
    <property type="entry name" value="P_typ_ATPase_HD_dom"/>
</dbReference>
<dbReference type="Gene3D" id="2.70.150.10">
    <property type="entry name" value="Calcium-transporting ATPase, cytoplasmic transduction domain A"/>
    <property type="match status" value="1"/>
</dbReference>
<dbReference type="InterPro" id="IPR023299">
    <property type="entry name" value="ATPase_P-typ_cyto_dom_N"/>
</dbReference>
<dbReference type="RefSeq" id="WP_163952473.1">
    <property type="nucleotide sequence ID" value="NZ_JAAFZH010000010.1"/>
</dbReference>
<evidence type="ECO:0000256" key="14">
    <source>
        <dbReference type="ARBA" id="ARBA00022989"/>
    </source>
</evidence>
<dbReference type="SFLD" id="SFLDS00003">
    <property type="entry name" value="Haloacid_Dehalogenase"/>
    <property type="match status" value="1"/>
</dbReference>
<dbReference type="InterPro" id="IPR023214">
    <property type="entry name" value="HAD_sf"/>
</dbReference>
<comment type="caution">
    <text evidence="20">The sequence shown here is derived from an EMBL/GenBank/DDBJ whole genome shotgun (WGS) entry which is preliminary data.</text>
</comment>
<evidence type="ECO:0000256" key="18">
    <source>
        <dbReference type="SAM" id="Phobius"/>
    </source>
</evidence>
<dbReference type="SUPFAM" id="SSF56784">
    <property type="entry name" value="HAD-like"/>
    <property type="match status" value="1"/>
</dbReference>
<sequence>MNSIDSVADYYADCESAYRFESPSNLSTFWALSADQVMTQLQTTGDGLTTIQANQIRRKVGVNQLQAHQNGSAVSLLLSQFKSPISIILLSAALLSFFLQDTTDAVIIFVITVLSALLGFWQEKGASDAMQQLLALVTVKTTVWRDGQEMDLPVEQLVPGDVVSLRAGDLVPADSYLIASNELFVNEATLTGETYPVDKRPAILAANIPIAKRQNTLFMGSHIVSGSGRAVVVRTGVQTELGRIAQRINQTPAETDFERGIRQFGYLLMEITLLLVILIFAINVGLHKPVLTALLFSLAIAVGLTPQLLPAIISINLAKGARRMAQQQVIIKRLSAIENIGSMNVLCSDKTGTLTEGRVRVDRMIDVWGEPSARIRLLANINAQLQQGFRNPIDEAILTFDTTIDVSTYPRVDEIPYDFIRKRLTILTEINGQAIMITKGAVQNVLDVCAFVDKGTEPALALNEVRTKIEQTYQILSSQGFRTLGLACKDTNGKRDIDKHDESGMTFLGFITLFDPPKADIQQTLRQLNGLGIQLKMITGDNALVASCVADRIGIQCSDVLTGTALRQLSPEALRQKVVDTHVFAEVEPNQKESIILALQKAGFVVGYMGDGINDASALHAADVGISVDSAVDVAKESADIVLLQQNLNVLIDGIREGRRTFVNTMKYIFMATSANFGNMFSMAGASLLLPFLPLLPTQILLTNLLTDLPEMAIGSDNVEPEAVMLPARWDLRFIRHFMLTFGPLSSVFDYLSFGLLFWVFHTDEQTFQTGWFVESVLSASIIVLVVRTRRVFYRTLPGRWLMIATGFVILTVIVLPSTPLAPMFGFRPLPVSMYGALLGIVGAYVIAAEGLKHWFYRTYKSRSVH</sequence>
<evidence type="ECO:0000259" key="19">
    <source>
        <dbReference type="SMART" id="SM00831"/>
    </source>
</evidence>
<evidence type="ECO:0000256" key="7">
    <source>
        <dbReference type="ARBA" id="ARBA00022519"/>
    </source>
</evidence>
<keyword evidence="6" id="KW-1003">Cell membrane</keyword>
<dbReference type="SFLD" id="SFLDG00002">
    <property type="entry name" value="C1.7:_P-type_atpase_like"/>
    <property type="match status" value="1"/>
</dbReference>
<dbReference type="NCBIfam" id="TIGR01524">
    <property type="entry name" value="ATPase-IIIB_Mg"/>
    <property type="match status" value="1"/>
</dbReference>
<dbReference type="Pfam" id="PF00690">
    <property type="entry name" value="Cation_ATPase_N"/>
    <property type="match status" value="1"/>
</dbReference>
<dbReference type="InterPro" id="IPR006068">
    <property type="entry name" value="ATPase_P-typ_cation-transptr_C"/>
</dbReference>
<keyword evidence="8" id="KW-0597">Phosphoprotein</keyword>
<dbReference type="GO" id="GO:0005524">
    <property type="term" value="F:ATP binding"/>
    <property type="evidence" value="ECO:0007669"/>
    <property type="project" value="UniProtKB-KW"/>
</dbReference>
<dbReference type="InterPro" id="IPR036412">
    <property type="entry name" value="HAD-like_sf"/>
</dbReference>
<feature type="transmembrane region" description="Helical" evidence="18">
    <location>
        <begin position="81"/>
        <end position="99"/>
    </location>
</feature>
<dbReference type="InterPro" id="IPR004014">
    <property type="entry name" value="ATPase_P-typ_cation-transptr_N"/>
</dbReference>
<keyword evidence="7" id="KW-0997">Cell inner membrane</keyword>
<keyword evidence="13" id="KW-1278">Translocase</keyword>
<evidence type="ECO:0000256" key="2">
    <source>
        <dbReference type="ARBA" id="ARBA00004429"/>
    </source>
</evidence>
<dbReference type="InterPro" id="IPR023298">
    <property type="entry name" value="ATPase_P-typ_TM_dom_sf"/>
</dbReference>
<feature type="transmembrane region" description="Helical" evidence="18">
    <location>
        <begin position="264"/>
        <end position="284"/>
    </location>
</feature>